<evidence type="ECO:0000313" key="1">
    <source>
        <dbReference type="EMBL" id="RAK52634.1"/>
    </source>
</evidence>
<comment type="caution">
    <text evidence="1">The sequence shown here is derived from an EMBL/GenBank/DDBJ whole genome shotgun (WGS) entry which is preliminary data.</text>
</comment>
<dbReference type="EMBL" id="QFYR01000002">
    <property type="protein sequence ID" value="RAK52634.1"/>
    <property type="molecule type" value="Genomic_DNA"/>
</dbReference>
<gene>
    <name evidence="1" type="ORF">DJ018_10545</name>
</gene>
<dbReference type="AlphaFoldDB" id="A0A328AGQ9"/>
<evidence type="ECO:0000313" key="2">
    <source>
        <dbReference type="Proteomes" id="UP000249725"/>
    </source>
</evidence>
<accession>A0A328AGQ9</accession>
<dbReference type="Proteomes" id="UP000249725">
    <property type="component" value="Unassembled WGS sequence"/>
</dbReference>
<evidence type="ECO:0008006" key="3">
    <source>
        <dbReference type="Google" id="ProtNLM"/>
    </source>
</evidence>
<sequence>MRVLKRWPGVSVISILPADVEPAVISVATDWIYDPQLWDLPTVGASVMSAMAVEIREAAGDRTVVVALGAQNEDKGFHQFVEIWRSSEQLRERFLFVAAGKVASESKGMADEFVRAGGLLRDGFVSDEDMAGAYAVADLMWSCYGPQYNQASGIFGRAVQRAVPVVVRRNSYVEAQARRFGFPNLSLDWTEAREAAAKLLGWSPPDRPNTANLVAGMRARSLKALTQSLGRWTA</sequence>
<organism evidence="1 2">
    <name type="scientific">Phenylobacterium deserti</name>
    <dbReference type="NCBI Taxonomy" id="1914756"/>
    <lineage>
        <taxon>Bacteria</taxon>
        <taxon>Pseudomonadati</taxon>
        <taxon>Pseudomonadota</taxon>
        <taxon>Alphaproteobacteria</taxon>
        <taxon>Caulobacterales</taxon>
        <taxon>Caulobacteraceae</taxon>
        <taxon>Phenylobacterium</taxon>
    </lineage>
</organism>
<reference evidence="2" key="1">
    <citation type="submission" date="2018-05" db="EMBL/GenBank/DDBJ databases">
        <authorList>
            <person name="Li X."/>
        </authorList>
    </citation>
    <scope>NUCLEOTIDE SEQUENCE [LARGE SCALE GENOMIC DNA]</scope>
    <source>
        <strain evidence="2">YIM 73061</strain>
    </source>
</reference>
<dbReference type="Gene3D" id="3.40.50.2000">
    <property type="entry name" value="Glycogen Phosphorylase B"/>
    <property type="match status" value="1"/>
</dbReference>
<name>A0A328AGQ9_9CAUL</name>
<keyword evidence="2" id="KW-1185">Reference proteome</keyword>
<proteinExistence type="predicted"/>
<protein>
    <recommendedName>
        <fullName evidence="3">Glycosyl transferase family 1 domain-containing protein</fullName>
    </recommendedName>
</protein>
<dbReference type="SUPFAM" id="SSF53756">
    <property type="entry name" value="UDP-Glycosyltransferase/glycogen phosphorylase"/>
    <property type="match status" value="1"/>
</dbReference>